<evidence type="ECO:0000313" key="1">
    <source>
        <dbReference type="EMBL" id="KIL60632.1"/>
    </source>
</evidence>
<gene>
    <name evidence="1" type="ORF">M378DRAFT_167862</name>
</gene>
<protein>
    <submittedName>
        <fullName evidence="1">Uncharacterized protein</fullName>
    </submittedName>
</protein>
<keyword evidence="2" id="KW-1185">Reference proteome</keyword>
<reference evidence="1 2" key="1">
    <citation type="submission" date="2014-04" db="EMBL/GenBank/DDBJ databases">
        <title>Evolutionary Origins and Diversification of the Mycorrhizal Mutualists.</title>
        <authorList>
            <consortium name="DOE Joint Genome Institute"/>
            <consortium name="Mycorrhizal Genomics Consortium"/>
            <person name="Kohler A."/>
            <person name="Kuo A."/>
            <person name="Nagy L.G."/>
            <person name="Floudas D."/>
            <person name="Copeland A."/>
            <person name="Barry K.W."/>
            <person name="Cichocki N."/>
            <person name="Veneault-Fourrey C."/>
            <person name="LaButti K."/>
            <person name="Lindquist E.A."/>
            <person name="Lipzen A."/>
            <person name="Lundell T."/>
            <person name="Morin E."/>
            <person name="Murat C."/>
            <person name="Riley R."/>
            <person name="Ohm R."/>
            <person name="Sun H."/>
            <person name="Tunlid A."/>
            <person name="Henrissat B."/>
            <person name="Grigoriev I.V."/>
            <person name="Hibbett D.S."/>
            <person name="Martin F."/>
        </authorList>
    </citation>
    <scope>NUCLEOTIDE SEQUENCE [LARGE SCALE GENOMIC DNA]</scope>
    <source>
        <strain evidence="1 2">Koide BX008</strain>
    </source>
</reference>
<accession>A0A0C2WGR0</accession>
<dbReference type="InParanoid" id="A0A0C2WGR0"/>
<evidence type="ECO:0000313" key="2">
    <source>
        <dbReference type="Proteomes" id="UP000054549"/>
    </source>
</evidence>
<sequence>MSLTAVRAALLHYSKLQPIERTFNRQVFFTSHFFILNPSQVSPQPQSDVLSRLAIRRDLEPLLDLTTGSNGLDLRCSNNDSRKVDIHCQ</sequence>
<name>A0A0C2WGR0_AMAMK</name>
<proteinExistence type="predicted"/>
<organism evidence="1 2">
    <name type="scientific">Amanita muscaria (strain Koide BX008)</name>
    <dbReference type="NCBI Taxonomy" id="946122"/>
    <lineage>
        <taxon>Eukaryota</taxon>
        <taxon>Fungi</taxon>
        <taxon>Dikarya</taxon>
        <taxon>Basidiomycota</taxon>
        <taxon>Agaricomycotina</taxon>
        <taxon>Agaricomycetes</taxon>
        <taxon>Agaricomycetidae</taxon>
        <taxon>Agaricales</taxon>
        <taxon>Pluteineae</taxon>
        <taxon>Amanitaceae</taxon>
        <taxon>Amanita</taxon>
    </lineage>
</organism>
<dbReference type="Proteomes" id="UP000054549">
    <property type="component" value="Unassembled WGS sequence"/>
</dbReference>
<dbReference type="HOGENOM" id="CLU_2454251_0_0_1"/>
<dbReference type="AlphaFoldDB" id="A0A0C2WGR0"/>
<dbReference type="EMBL" id="KN818295">
    <property type="protein sequence ID" value="KIL60632.1"/>
    <property type="molecule type" value="Genomic_DNA"/>
</dbReference>